<evidence type="ECO:0000313" key="3">
    <source>
        <dbReference type="Proteomes" id="UP000475214"/>
    </source>
</evidence>
<dbReference type="EMBL" id="JAAGOA010000017">
    <property type="protein sequence ID" value="NEE02787.1"/>
    <property type="molecule type" value="Genomic_DNA"/>
</dbReference>
<protein>
    <submittedName>
        <fullName evidence="2">Uncharacterized protein</fullName>
    </submittedName>
</protein>
<keyword evidence="3" id="KW-1185">Reference proteome</keyword>
<dbReference type="RefSeq" id="WP_163741686.1">
    <property type="nucleotide sequence ID" value="NZ_JAAGOA010000017.1"/>
</dbReference>
<name>A0A6L9SCI7_9ACTN</name>
<evidence type="ECO:0000256" key="1">
    <source>
        <dbReference type="SAM" id="MobiDB-lite"/>
    </source>
</evidence>
<dbReference type="Proteomes" id="UP000475214">
    <property type="component" value="Unassembled WGS sequence"/>
</dbReference>
<proteinExistence type="predicted"/>
<dbReference type="AlphaFoldDB" id="A0A6L9SCI7"/>
<gene>
    <name evidence="2" type="ORF">G1H10_21715</name>
</gene>
<evidence type="ECO:0000313" key="2">
    <source>
        <dbReference type="EMBL" id="NEE02787.1"/>
    </source>
</evidence>
<feature type="region of interest" description="Disordered" evidence="1">
    <location>
        <begin position="28"/>
        <end position="49"/>
    </location>
</feature>
<sequence>MCDDQENMVPNPMVSAMNSLITRTENAVEETPNMDDPTESIGEGPAWTGSKAREIHDDYLSPNAEPVRSALNDLVSDVQTRQGELEPEVSEGVARMMRNDLAHR</sequence>
<comment type="caution">
    <text evidence="2">The sequence shown here is derived from an EMBL/GenBank/DDBJ whole genome shotgun (WGS) entry which is preliminary data.</text>
</comment>
<accession>A0A6L9SCI7</accession>
<reference evidence="2 3" key="1">
    <citation type="submission" date="2020-02" db="EMBL/GenBank/DDBJ databases">
        <authorList>
            <person name="Li X.-J."/>
            <person name="Han X.-M."/>
        </authorList>
    </citation>
    <scope>NUCLEOTIDE SEQUENCE [LARGE SCALE GENOMIC DNA]</scope>
    <source>
        <strain evidence="2 3">CCTCC AB 2017055</strain>
    </source>
</reference>
<organism evidence="2 3">
    <name type="scientific">Phytoactinopolyspora halotolerans</name>
    <dbReference type="NCBI Taxonomy" id="1981512"/>
    <lineage>
        <taxon>Bacteria</taxon>
        <taxon>Bacillati</taxon>
        <taxon>Actinomycetota</taxon>
        <taxon>Actinomycetes</taxon>
        <taxon>Jiangellales</taxon>
        <taxon>Jiangellaceae</taxon>
        <taxon>Phytoactinopolyspora</taxon>
    </lineage>
</organism>